<name>A0A9D1SW51_9FIRM</name>
<reference evidence="1" key="1">
    <citation type="submission" date="2020-10" db="EMBL/GenBank/DDBJ databases">
        <authorList>
            <person name="Gilroy R."/>
        </authorList>
    </citation>
    <scope>NUCLEOTIDE SEQUENCE</scope>
    <source>
        <strain evidence="1">10406</strain>
    </source>
</reference>
<evidence type="ECO:0000313" key="2">
    <source>
        <dbReference type="Proteomes" id="UP000886857"/>
    </source>
</evidence>
<proteinExistence type="predicted"/>
<accession>A0A9D1SW51</accession>
<dbReference type="EMBL" id="DVOE01000057">
    <property type="protein sequence ID" value="HIU98959.1"/>
    <property type="molecule type" value="Genomic_DNA"/>
</dbReference>
<dbReference type="Proteomes" id="UP000886857">
    <property type="component" value="Unassembled WGS sequence"/>
</dbReference>
<sequence>MTPLPSRLNCLAAIAAELVCEGKSRAEVEMTLQFLALMTAAVRSYLYA</sequence>
<organism evidence="1 2">
    <name type="scientific">Candidatus Limadaptatus stercoripullorum</name>
    <dbReference type="NCBI Taxonomy" id="2840846"/>
    <lineage>
        <taxon>Bacteria</taxon>
        <taxon>Bacillati</taxon>
        <taxon>Bacillota</taxon>
        <taxon>Clostridia</taxon>
        <taxon>Eubacteriales</taxon>
        <taxon>Candidatus Limadaptatus</taxon>
    </lineage>
</organism>
<comment type="caution">
    <text evidence="1">The sequence shown here is derived from an EMBL/GenBank/DDBJ whole genome shotgun (WGS) entry which is preliminary data.</text>
</comment>
<protein>
    <submittedName>
        <fullName evidence="1">Uncharacterized protein</fullName>
    </submittedName>
</protein>
<dbReference type="AlphaFoldDB" id="A0A9D1SW51"/>
<evidence type="ECO:0000313" key="1">
    <source>
        <dbReference type="EMBL" id="HIU98959.1"/>
    </source>
</evidence>
<gene>
    <name evidence="1" type="ORF">IAC73_03855</name>
</gene>
<reference evidence="1" key="2">
    <citation type="journal article" date="2021" name="PeerJ">
        <title>Extensive microbial diversity within the chicken gut microbiome revealed by metagenomics and culture.</title>
        <authorList>
            <person name="Gilroy R."/>
            <person name="Ravi A."/>
            <person name="Getino M."/>
            <person name="Pursley I."/>
            <person name="Horton D.L."/>
            <person name="Alikhan N.F."/>
            <person name="Baker D."/>
            <person name="Gharbi K."/>
            <person name="Hall N."/>
            <person name="Watson M."/>
            <person name="Adriaenssens E.M."/>
            <person name="Foster-Nyarko E."/>
            <person name="Jarju S."/>
            <person name="Secka A."/>
            <person name="Antonio M."/>
            <person name="Oren A."/>
            <person name="Chaudhuri R.R."/>
            <person name="La Ragione R."/>
            <person name="Hildebrand F."/>
            <person name="Pallen M.J."/>
        </authorList>
    </citation>
    <scope>NUCLEOTIDE SEQUENCE</scope>
    <source>
        <strain evidence="1">10406</strain>
    </source>
</reference>